<comment type="caution">
    <text evidence="1">The sequence shown here is derived from an EMBL/GenBank/DDBJ whole genome shotgun (WGS) entry which is preliminary data.</text>
</comment>
<reference evidence="1 2" key="1">
    <citation type="journal article" date="2016" name="Nat. Commun.">
        <title>Thousands of microbial genomes shed light on interconnected biogeochemical processes in an aquifer system.</title>
        <authorList>
            <person name="Anantharaman K."/>
            <person name="Brown C.T."/>
            <person name="Hug L.A."/>
            <person name="Sharon I."/>
            <person name="Castelle C.J."/>
            <person name="Probst A.J."/>
            <person name="Thomas B.C."/>
            <person name="Singh A."/>
            <person name="Wilkins M.J."/>
            <person name="Karaoz U."/>
            <person name="Brodie E.L."/>
            <person name="Williams K.H."/>
            <person name="Hubbard S.S."/>
            <person name="Banfield J.F."/>
        </authorList>
    </citation>
    <scope>NUCLEOTIDE SEQUENCE [LARGE SCALE GENOMIC DNA]</scope>
</reference>
<gene>
    <name evidence="1" type="ORF">A2639_01300</name>
</gene>
<accession>A0A1G2HJH5</accession>
<organism evidence="1 2">
    <name type="scientific">Candidatus Staskawiczbacteria bacterium RIFCSPHIGHO2_01_FULL_34_27</name>
    <dbReference type="NCBI Taxonomy" id="1802199"/>
    <lineage>
        <taxon>Bacteria</taxon>
        <taxon>Candidatus Staskawicziibacteriota</taxon>
    </lineage>
</organism>
<proteinExistence type="predicted"/>
<evidence type="ECO:0000313" key="1">
    <source>
        <dbReference type="EMBL" id="OGZ62450.1"/>
    </source>
</evidence>
<evidence type="ECO:0000313" key="2">
    <source>
        <dbReference type="Proteomes" id="UP000178991"/>
    </source>
</evidence>
<dbReference type="AlphaFoldDB" id="A0A1G2HJH5"/>
<protein>
    <submittedName>
        <fullName evidence="1">Uncharacterized protein</fullName>
    </submittedName>
</protein>
<dbReference type="PROSITE" id="PS50096">
    <property type="entry name" value="IQ"/>
    <property type="match status" value="1"/>
</dbReference>
<name>A0A1G2HJH5_9BACT</name>
<sequence>MKAKLRQKAIILRIENRLSYSEIQKRLKVPKSTLSYWLQEHPLREDEILKLRRQSWLRGEASRERFRNTMSEKREELEKEIYQKYRKQISNLSKASFFVAGLMLYLGEGDKKSKGRVGIANTDTAVIQFFLKWMVDFFGIDNHNIRAELHLYENMDIEEEKLFWENITKLPRKQFYKTQIKKIKEGDFTYQGPQRHGTCSIIFDSVTKKREITMAIKALLDAYREMRV</sequence>
<dbReference type="EMBL" id="MHOL01000022">
    <property type="protein sequence ID" value="OGZ62450.1"/>
    <property type="molecule type" value="Genomic_DNA"/>
</dbReference>
<dbReference type="Proteomes" id="UP000178991">
    <property type="component" value="Unassembled WGS sequence"/>
</dbReference>